<dbReference type="EMBL" id="HBFT01000236">
    <property type="protein sequence ID" value="CAD8926066.1"/>
    <property type="molecule type" value="Transcribed_RNA"/>
</dbReference>
<gene>
    <name evidence="2" type="ORF">OMAR0044_LOCUS74</name>
</gene>
<evidence type="ECO:0000259" key="1">
    <source>
        <dbReference type="Pfam" id="PF08079"/>
    </source>
</evidence>
<proteinExistence type="predicted"/>
<dbReference type="GO" id="GO:0003723">
    <property type="term" value="F:RNA binding"/>
    <property type="evidence" value="ECO:0007669"/>
    <property type="project" value="TreeGrafter"/>
</dbReference>
<feature type="domain" description="Large ribosomal subunit protein uL30 N-terminal eukaryotes" evidence="1">
    <location>
        <begin position="19"/>
        <end position="90"/>
    </location>
</feature>
<dbReference type="PANTHER" id="PTHR11524:SF16">
    <property type="entry name" value="LARGE RIBOSOMAL SUBUNIT PROTEIN UL30"/>
    <property type="match status" value="1"/>
</dbReference>
<dbReference type="PANTHER" id="PTHR11524">
    <property type="entry name" value="60S RIBOSOMAL PROTEIN L7"/>
    <property type="match status" value="1"/>
</dbReference>
<reference evidence="2" key="1">
    <citation type="submission" date="2021-01" db="EMBL/GenBank/DDBJ databases">
        <authorList>
            <person name="Corre E."/>
            <person name="Pelletier E."/>
            <person name="Niang G."/>
            <person name="Scheremetjew M."/>
            <person name="Finn R."/>
            <person name="Kale V."/>
            <person name="Holt S."/>
            <person name="Cochrane G."/>
            <person name="Meng A."/>
            <person name="Brown T."/>
            <person name="Cohen L."/>
        </authorList>
    </citation>
    <scope>NUCLEOTIDE SEQUENCE</scope>
    <source>
        <strain evidence="2">CCMP1788</strain>
    </source>
</reference>
<accession>A0A7S1CSD0</accession>
<organism evidence="2">
    <name type="scientific">Oxyrrhis marina</name>
    <name type="common">Dinoflagellate</name>
    <dbReference type="NCBI Taxonomy" id="2969"/>
    <lineage>
        <taxon>Eukaryota</taxon>
        <taxon>Sar</taxon>
        <taxon>Alveolata</taxon>
        <taxon>Dinophyceae</taxon>
        <taxon>Oxyrrhinales</taxon>
        <taxon>Oxyrrhinaceae</taxon>
        <taxon>Oxyrrhis</taxon>
    </lineage>
</organism>
<dbReference type="GO" id="GO:0003735">
    <property type="term" value="F:structural constituent of ribosome"/>
    <property type="evidence" value="ECO:0007669"/>
    <property type="project" value="TreeGrafter"/>
</dbReference>
<dbReference type="Pfam" id="PF08079">
    <property type="entry name" value="Ribosomal_L30_N"/>
    <property type="match status" value="1"/>
</dbReference>
<dbReference type="GO" id="GO:0000463">
    <property type="term" value="P:maturation of LSU-rRNA from tricistronic rRNA transcript (SSU-rRNA, 5.8S rRNA, LSU-rRNA)"/>
    <property type="evidence" value="ECO:0007669"/>
    <property type="project" value="TreeGrafter"/>
</dbReference>
<dbReference type="GO" id="GO:0022625">
    <property type="term" value="C:cytosolic large ribosomal subunit"/>
    <property type="evidence" value="ECO:0007669"/>
    <property type="project" value="TreeGrafter"/>
</dbReference>
<dbReference type="InterPro" id="IPR039699">
    <property type="entry name" value="Ribosomal_uL30"/>
</dbReference>
<name>A0A7S1CSD0_OXYMA</name>
<dbReference type="AlphaFoldDB" id="A0A7S1CSD0"/>
<protein>
    <recommendedName>
        <fullName evidence="1">Large ribosomal subunit protein uL30 N-terminal eukaryotes domain-containing protein</fullName>
    </recommendedName>
</protein>
<evidence type="ECO:0000313" key="2">
    <source>
        <dbReference type="EMBL" id="CAD8926066.1"/>
    </source>
</evidence>
<dbReference type="InterPro" id="IPR012988">
    <property type="entry name" value="Ribosomal_uL30_N_euk"/>
</dbReference>
<sequence>MADRYLIGGEIEIPAQAPVPEGLKKKLDRNKKLLAEKEAAVAAKAKEKRAQRFALKMRTNAYEKEYKAAETKLIELRRQARREGSFFMEPDAKLMFVIRITGINKLAPYTEETPS</sequence>